<dbReference type="CDD" id="cd01557">
    <property type="entry name" value="BCAT_beta_family"/>
    <property type="match status" value="1"/>
</dbReference>
<comment type="pathway">
    <text evidence="5 17">Amino-acid biosynthesis; L-leucine biosynthesis; L-leucine from 3-methyl-2-oxobutanoate: step 4/4.</text>
</comment>
<dbReference type="InterPro" id="IPR018300">
    <property type="entry name" value="Aminotrans_IV_CS"/>
</dbReference>
<evidence type="ECO:0000256" key="12">
    <source>
        <dbReference type="ARBA" id="ARBA00048212"/>
    </source>
</evidence>
<comment type="catalytic activity">
    <reaction evidence="13 17">
        <text>L-isoleucine + 2-oxoglutarate = (S)-3-methyl-2-oxopentanoate + L-glutamate</text>
        <dbReference type="Rhea" id="RHEA:24801"/>
        <dbReference type="ChEBI" id="CHEBI:16810"/>
        <dbReference type="ChEBI" id="CHEBI:29985"/>
        <dbReference type="ChEBI" id="CHEBI:35146"/>
        <dbReference type="ChEBI" id="CHEBI:58045"/>
        <dbReference type="EC" id="2.6.1.42"/>
    </reaction>
</comment>
<evidence type="ECO:0000313" key="18">
    <source>
        <dbReference type="EMBL" id="HHS30986.1"/>
    </source>
</evidence>
<comment type="function">
    <text evidence="2 17">Acts on leucine, isoleucine and valine.</text>
</comment>
<dbReference type="Gene3D" id="3.30.470.10">
    <property type="match status" value="1"/>
</dbReference>
<dbReference type="InterPro" id="IPR050571">
    <property type="entry name" value="Class-IV_PLP-Dep_Aminotrnsfr"/>
</dbReference>
<dbReference type="InterPro" id="IPR043132">
    <property type="entry name" value="BCAT-like_C"/>
</dbReference>
<evidence type="ECO:0000256" key="9">
    <source>
        <dbReference type="ARBA" id="ARBA00022679"/>
    </source>
</evidence>
<evidence type="ECO:0000256" key="10">
    <source>
        <dbReference type="ARBA" id="ARBA00022898"/>
    </source>
</evidence>
<proteinExistence type="inferred from homology"/>
<dbReference type="EMBL" id="DTGR01000230">
    <property type="protein sequence ID" value="HHS30986.1"/>
    <property type="molecule type" value="Genomic_DNA"/>
</dbReference>
<evidence type="ECO:0000256" key="15">
    <source>
        <dbReference type="RuleBase" id="RU004106"/>
    </source>
</evidence>
<keyword evidence="7 17" id="KW-0032">Aminotransferase</keyword>
<evidence type="ECO:0000256" key="14">
    <source>
        <dbReference type="ARBA" id="ARBA00049229"/>
    </source>
</evidence>
<evidence type="ECO:0000256" key="7">
    <source>
        <dbReference type="ARBA" id="ARBA00022576"/>
    </source>
</evidence>
<dbReference type="GO" id="GO:0005829">
    <property type="term" value="C:cytosol"/>
    <property type="evidence" value="ECO:0007669"/>
    <property type="project" value="TreeGrafter"/>
</dbReference>
<dbReference type="InterPro" id="IPR033939">
    <property type="entry name" value="BCAT_family"/>
</dbReference>
<comment type="similarity">
    <text evidence="6 15">Belongs to the class-IV pyridoxal-phosphate-dependent aminotransferase family.</text>
</comment>
<evidence type="ECO:0000256" key="16">
    <source>
        <dbReference type="RuleBase" id="RU004516"/>
    </source>
</evidence>
<evidence type="ECO:0000256" key="8">
    <source>
        <dbReference type="ARBA" id="ARBA00022605"/>
    </source>
</evidence>
<dbReference type="UniPathway" id="UPA00048">
    <property type="reaction ID" value="UER00073"/>
</dbReference>
<comment type="catalytic activity">
    <reaction evidence="14 17">
        <text>L-leucine + 2-oxoglutarate = 4-methyl-2-oxopentanoate + L-glutamate</text>
        <dbReference type="Rhea" id="RHEA:18321"/>
        <dbReference type="ChEBI" id="CHEBI:16810"/>
        <dbReference type="ChEBI" id="CHEBI:17865"/>
        <dbReference type="ChEBI" id="CHEBI:29985"/>
        <dbReference type="ChEBI" id="CHEBI:57427"/>
        <dbReference type="EC" id="2.6.1.42"/>
    </reaction>
</comment>
<dbReference type="GO" id="GO:0009099">
    <property type="term" value="P:L-valine biosynthetic process"/>
    <property type="evidence" value="ECO:0007669"/>
    <property type="project" value="UniProtKB-UniPathway"/>
</dbReference>
<evidence type="ECO:0000256" key="6">
    <source>
        <dbReference type="ARBA" id="ARBA00009320"/>
    </source>
</evidence>
<comment type="caution">
    <text evidence="18">The sequence shown here is derived from an EMBL/GenBank/DDBJ whole genome shotgun (WGS) entry which is preliminary data.</text>
</comment>
<dbReference type="InterPro" id="IPR005785">
    <property type="entry name" value="B_amino_transI"/>
</dbReference>
<dbReference type="UniPathway" id="UPA00047">
    <property type="reaction ID" value="UER00058"/>
</dbReference>
<organism evidence="18">
    <name type="scientific">Desulfobacca acetoxidans</name>
    <dbReference type="NCBI Taxonomy" id="60893"/>
    <lineage>
        <taxon>Bacteria</taxon>
        <taxon>Pseudomonadati</taxon>
        <taxon>Thermodesulfobacteriota</taxon>
        <taxon>Desulfobaccia</taxon>
        <taxon>Desulfobaccales</taxon>
        <taxon>Desulfobaccaceae</taxon>
        <taxon>Desulfobacca</taxon>
    </lineage>
</organism>
<dbReference type="Pfam" id="PF01063">
    <property type="entry name" value="Aminotran_4"/>
    <property type="match status" value="1"/>
</dbReference>
<keyword evidence="9 17" id="KW-0808">Transferase</keyword>
<protein>
    <recommendedName>
        <fullName evidence="17">Branched-chain-amino-acid aminotransferase</fullName>
        <shortName evidence="17">BCAT</shortName>
        <ecNumber evidence="17">2.6.1.42</ecNumber>
    </recommendedName>
</protein>
<evidence type="ECO:0000256" key="5">
    <source>
        <dbReference type="ARBA" id="ARBA00005072"/>
    </source>
</evidence>
<dbReference type="GO" id="GO:0009097">
    <property type="term" value="P:isoleucine biosynthetic process"/>
    <property type="evidence" value="ECO:0007669"/>
    <property type="project" value="UniProtKB-UniPathway"/>
</dbReference>
<evidence type="ECO:0000256" key="3">
    <source>
        <dbReference type="ARBA" id="ARBA00004824"/>
    </source>
</evidence>
<comment type="pathway">
    <text evidence="4 17">Amino-acid biosynthesis; L-valine biosynthesis; L-valine from pyruvate: step 4/4.</text>
</comment>
<comment type="pathway">
    <text evidence="3 17">Amino-acid biosynthesis; L-isoleucine biosynthesis; L-isoleucine from 2-oxobutanoate: step 4/4.</text>
</comment>
<dbReference type="GO" id="GO:0004084">
    <property type="term" value="F:branched-chain-amino-acid transaminase activity"/>
    <property type="evidence" value="ECO:0007669"/>
    <property type="project" value="UniProtKB-EC"/>
</dbReference>
<evidence type="ECO:0000256" key="11">
    <source>
        <dbReference type="ARBA" id="ARBA00023304"/>
    </source>
</evidence>
<reference evidence="18" key="1">
    <citation type="journal article" date="2020" name="mSystems">
        <title>Genome- and Community-Level Interaction Insights into Carbon Utilization and Element Cycling Functions of Hydrothermarchaeota in Hydrothermal Sediment.</title>
        <authorList>
            <person name="Zhou Z."/>
            <person name="Liu Y."/>
            <person name="Xu W."/>
            <person name="Pan J."/>
            <person name="Luo Z.H."/>
            <person name="Li M."/>
        </authorList>
    </citation>
    <scope>NUCLEOTIDE SEQUENCE [LARGE SCALE GENOMIC DNA]</scope>
    <source>
        <strain evidence="18">SpSt-767</strain>
    </source>
</reference>
<evidence type="ECO:0000256" key="4">
    <source>
        <dbReference type="ARBA" id="ARBA00004931"/>
    </source>
</evidence>
<dbReference type="PANTHER" id="PTHR42743:SF11">
    <property type="entry name" value="AMINODEOXYCHORISMATE LYASE"/>
    <property type="match status" value="1"/>
</dbReference>
<evidence type="ECO:0000256" key="1">
    <source>
        <dbReference type="ARBA" id="ARBA00001933"/>
    </source>
</evidence>
<dbReference type="UniPathway" id="UPA00049">
    <property type="reaction ID" value="UER00062"/>
</dbReference>
<dbReference type="PANTHER" id="PTHR42743">
    <property type="entry name" value="AMINO-ACID AMINOTRANSFERASE"/>
    <property type="match status" value="1"/>
</dbReference>
<evidence type="ECO:0000256" key="17">
    <source>
        <dbReference type="RuleBase" id="RU364094"/>
    </source>
</evidence>
<accession>A0A7V6DR81</accession>
<dbReference type="PROSITE" id="PS00770">
    <property type="entry name" value="AA_TRANSFER_CLASS_4"/>
    <property type="match status" value="1"/>
</dbReference>
<comment type="cofactor">
    <cofactor evidence="1 16">
        <name>pyridoxal 5'-phosphate</name>
        <dbReference type="ChEBI" id="CHEBI:597326"/>
    </cofactor>
</comment>
<keyword evidence="11 17" id="KW-0100">Branched-chain amino acid biosynthesis</keyword>
<dbReference type="EC" id="2.6.1.42" evidence="17"/>
<dbReference type="GO" id="GO:0009098">
    <property type="term" value="P:L-leucine biosynthetic process"/>
    <property type="evidence" value="ECO:0007669"/>
    <property type="project" value="UniProtKB-UniPathway"/>
</dbReference>
<dbReference type="InterPro" id="IPR036038">
    <property type="entry name" value="Aminotransferase-like"/>
</dbReference>
<gene>
    <name evidence="17" type="primary">ilvE</name>
    <name evidence="18" type="ORF">ENV52_14970</name>
</gene>
<dbReference type="SUPFAM" id="SSF56752">
    <property type="entry name" value="D-aminoacid aminotransferase-like PLP-dependent enzymes"/>
    <property type="match status" value="1"/>
</dbReference>
<dbReference type="Gene3D" id="3.20.10.10">
    <property type="entry name" value="D-amino Acid Aminotransferase, subunit A, domain 2"/>
    <property type="match status" value="1"/>
</dbReference>
<evidence type="ECO:0000256" key="2">
    <source>
        <dbReference type="ARBA" id="ARBA00003109"/>
    </source>
</evidence>
<keyword evidence="10 16" id="KW-0663">Pyridoxal phosphate</keyword>
<dbReference type="InterPro" id="IPR043131">
    <property type="entry name" value="BCAT-like_N"/>
</dbReference>
<comment type="catalytic activity">
    <reaction evidence="12 17">
        <text>L-valine + 2-oxoglutarate = 3-methyl-2-oxobutanoate + L-glutamate</text>
        <dbReference type="Rhea" id="RHEA:24813"/>
        <dbReference type="ChEBI" id="CHEBI:11851"/>
        <dbReference type="ChEBI" id="CHEBI:16810"/>
        <dbReference type="ChEBI" id="CHEBI:29985"/>
        <dbReference type="ChEBI" id="CHEBI:57762"/>
        <dbReference type="EC" id="2.6.1.42"/>
    </reaction>
</comment>
<keyword evidence="8 17" id="KW-0028">Amino-acid biosynthesis</keyword>
<name>A0A7V6DR81_9BACT</name>
<dbReference type="FunFam" id="3.20.10.10:FF:000002">
    <property type="entry name" value="D-alanine aminotransferase"/>
    <property type="match status" value="1"/>
</dbReference>
<evidence type="ECO:0000256" key="13">
    <source>
        <dbReference type="ARBA" id="ARBA00048798"/>
    </source>
</evidence>
<dbReference type="InterPro" id="IPR001544">
    <property type="entry name" value="Aminotrans_IV"/>
</dbReference>
<dbReference type="AlphaFoldDB" id="A0A7V6DR81"/>
<sequence length="305" mass="33961">MVEKAKYIWLDGNFIPWDEARVHLLTHTLHYGLGVFEGIRAYHCHDGRTAIFRLKEHIQRLYDSAHVMMMAIPFKAAALEHACTEILRLNEQKEAYLRPLVFVGDGVMGLNPGTNPIRATIISWQWGAYLGDEGLTKGIRLKTSAYTRHHVRIMMTKTKTVGNYVNSILAKREALAAGYDEAILLDPEGYVSEASGENIFLVKNGVLRTPPLTSILPGITRDAILTLTRDMGIPVEEGKFPLDDLYLADEAFLTGTAAEVTPVREVDGRIIGPGLPGPVTKKLQAAFFEVVKGQNPNYQGWLTYI</sequence>
<dbReference type="NCBIfam" id="TIGR01122">
    <property type="entry name" value="ilvE_I"/>
    <property type="match status" value="1"/>
</dbReference>
<dbReference type="NCBIfam" id="NF005146">
    <property type="entry name" value="PRK06606.1"/>
    <property type="match status" value="1"/>
</dbReference>